<sequence>MRLDIQEHKVVLSEKNMDGQDIEECATSEMALPTHFHHSDRLSLFAITKDFDGYSSLSLASQTDCSRKLEARRVFIVSFIISFASSRLPFAASFHCLQFNFQTMCFNQGSPFVPSQSPSLYGDFDVDMEDPDFPTSLGEDMQEYADDEGCAHEAESINHQPFVDQEVVVDTMHLFSVNVKISGQRAKVLFDEILQRDADRQPLVVAVQDLCRKQDFIRLPGYNFWVPDLGLITEDDYESPTREASQVNSIELACHAICAASTSLDKVSDAVQDFTGALAEIEGALFDIVQSLSSAHRSLVATHDSFAEAWETLSVAIKNVGDAQEVISRAQDAVPQIQGILFTALEELSSPLRVLSGVRKGFSGENDQQSHSRDRIRGVGFYVHSSLRTDKWRVRSYPGDNEDIFATLELITPSGLLAIHNTYNHNNRLDVPALLQYLTSYEKCDMVLLGDFNYHHETWSIKVNGVVTQTITPESRMFAAGVKGLDLVLQATPGKITFSRSQNTDQCRSTIDLTFASRKPVPSVLSCKALQVPGFVSDHRVIETVLRRRVSTHVKVIPQWQEVDPKDFQRSLEHSLPPLDAPLDTTDQMDELDTLKAGPQNDQSLAQIRRIKRQVSKHNQELWEMFTEDKSATTKGAYELADISKKIREPNQISQTPTLRSGDDAAEPDNEKIEMSTPDEPRPRPTNGRPELFISQDLTDEQLRLIISNLKRGKAPGPDLLPHEAIHLGGEVLRSRLLRLFRSCLLHSHYPSPLRDSILVMVCKTGRPLADPKSWRPIALLSSFGKILDRILADKMLEVLRAHPELLPSRQFGGRSTTEALQYLLTIIYNTWTFHPGNVVTIFGLDMSLAFDSVFRARLLKNLVDKGFPPWYVTIIRSMLSDRTAIMHLPGIVSKLFALNAGIPQGSPSSSLLFSLHSAPFLEETSTGLQKVEVNGQTHWVYLYAFAFVDDIYLIAVSESYEINCKGIEKLHSSVEAVAAELKVGFGPHKYNLMHIVGPQRDHPDTNFRPHIPGFDGPPLPKLRILGVMVDQRLNWQCHIDDIEEKVRKRLGYLSIISKRTTGPTLQTMRLYYLTMIRPVITYACGAWFLRQRGGDKGDCPVKYGLTDNQIKRLVSLNKECLTKVSGAVLDTAAEMMEKELFAENIVTVLHSQASQQRIQSLFSHDIRWMHIVRDGWKKSRASGPKKSRKLIGDKALGQTREDKETGLAPRKKKPCKAPRNKTPYQVLDAEATKIYEAAKNGHDHRARVSEDPKVWEKAKERWADRKKRREIIKAWQRKDKLVSGGRNPKDLRLPVALTEDWGRKNLEYYSGRTRAQSTMLFACRTERIGLRKYLHDMRIPGFEFPTCPCGRSRETVFHLLVECPRLREARIGLFQRLGHNDFTTLLTKDAKIVAEWAISYFDLAMFDAVRKRSSRFPVFPHLISPRPEGFLQTLSTSATARRRTRTSRTSRTSSNPRRRSAPRASQATTSTSPQTPQAPSSPPRRNPTRSARTTASYELEPLASNDI</sequence>
<dbReference type="Proteomes" id="UP000532311">
    <property type="component" value="Unassembled WGS sequence"/>
</dbReference>
<dbReference type="InterPro" id="IPR043502">
    <property type="entry name" value="DNA/RNA_pol_sf"/>
</dbReference>
<dbReference type="SUPFAM" id="SSF56219">
    <property type="entry name" value="DNase I-like"/>
    <property type="match status" value="1"/>
</dbReference>
<feature type="compositionally biased region" description="Low complexity" evidence="3">
    <location>
        <begin position="1463"/>
        <end position="1479"/>
    </location>
</feature>
<dbReference type="PANTHER" id="PTHR19446">
    <property type="entry name" value="REVERSE TRANSCRIPTASES"/>
    <property type="match status" value="1"/>
</dbReference>
<dbReference type="InterPro" id="IPR005135">
    <property type="entry name" value="Endo/exonuclease/phosphatase"/>
</dbReference>
<feature type="region of interest" description="Disordered" evidence="3">
    <location>
        <begin position="646"/>
        <end position="693"/>
    </location>
</feature>
<keyword evidence="6" id="KW-1185">Reference proteome</keyword>
<feature type="compositionally biased region" description="Basic residues" evidence="3">
    <location>
        <begin position="1179"/>
        <end position="1190"/>
    </location>
</feature>
<keyword evidence="2" id="KW-0496">Mitochondrion</keyword>
<proteinExistence type="predicted"/>
<evidence type="ECO:0000256" key="1">
    <source>
        <dbReference type="ARBA" id="ARBA00004173"/>
    </source>
</evidence>
<evidence type="ECO:0000259" key="4">
    <source>
        <dbReference type="PROSITE" id="PS50878"/>
    </source>
</evidence>
<gene>
    <name evidence="5" type="ORF">FGLOB1_5485</name>
</gene>
<feature type="compositionally biased region" description="Basic residues" evidence="3">
    <location>
        <begin position="1210"/>
        <end position="1220"/>
    </location>
</feature>
<dbReference type="SUPFAM" id="SSF56672">
    <property type="entry name" value="DNA/RNA polymerases"/>
    <property type="match status" value="1"/>
</dbReference>
<feature type="region of interest" description="Disordered" evidence="3">
    <location>
        <begin position="1431"/>
        <end position="1508"/>
    </location>
</feature>
<organism evidence="5 6">
    <name type="scientific">Fusarium globosum</name>
    <dbReference type="NCBI Taxonomy" id="78864"/>
    <lineage>
        <taxon>Eukaryota</taxon>
        <taxon>Fungi</taxon>
        <taxon>Dikarya</taxon>
        <taxon>Ascomycota</taxon>
        <taxon>Pezizomycotina</taxon>
        <taxon>Sordariomycetes</taxon>
        <taxon>Hypocreomycetidae</taxon>
        <taxon>Hypocreales</taxon>
        <taxon>Nectriaceae</taxon>
        <taxon>Fusarium</taxon>
        <taxon>Fusarium fujikuroi species complex</taxon>
    </lineage>
</organism>
<dbReference type="InterPro" id="IPR036691">
    <property type="entry name" value="Endo/exonu/phosph_ase_sf"/>
</dbReference>
<name>A0A8H5YFL9_9HYPO</name>
<evidence type="ECO:0000256" key="2">
    <source>
        <dbReference type="ARBA" id="ARBA00023128"/>
    </source>
</evidence>
<dbReference type="Gene3D" id="3.60.10.10">
    <property type="entry name" value="Endonuclease/exonuclease/phosphatase"/>
    <property type="match status" value="1"/>
</dbReference>
<dbReference type="Pfam" id="PF00078">
    <property type="entry name" value="RVT_1"/>
    <property type="match status" value="1"/>
</dbReference>
<evidence type="ECO:0000313" key="5">
    <source>
        <dbReference type="EMBL" id="KAF5710447.1"/>
    </source>
</evidence>
<evidence type="ECO:0000313" key="6">
    <source>
        <dbReference type="Proteomes" id="UP000532311"/>
    </source>
</evidence>
<dbReference type="PROSITE" id="PS50878">
    <property type="entry name" value="RT_POL"/>
    <property type="match status" value="1"/>
</dbReference>
<feature type="domain" description="Reverse transcriptase" evidence="4">
    <location>
        <begin position="743"/>
        <end position="1030"/>
    </location>
</feature>
<dbReference type="Pfam" id="PF14529">
    <property type="entry name" value="Exo_endo_phos_2"/>
    <property type="match status" value="1"/>
</dbReference>
<feature type="region of interest" description="Disordered" evidence="3">
    <location>
        <begin position="1179"/>
        <end position="1221"/>
    </location>
</feature>
<dbReference type="EMBL" id="JAAQPF010000218">
    <property type="protein sequence ID" value="KAF5710447.1"/>
    <property type="molecule type" value="Genomic_DNA"/>
</dbReference>
<reference evidence="5 6" key="1">
    <citation type="submission" date="2020-05" db="EMBL/GenBank/DDBJ databases">
        <title>Identification and distribution of gene clusters putatively required for synthesis of sphingolipid metabolism inhibitors in phylogenetically diverse species of the filamentous fungus Fusarium.</title>
        <authorList>
            <person name="Kim H.-S."/>
            <person name="Busman M."/>
            <person name="Brown D.W."/>
            <person name="Divon H."/>
            <person name="Uhlig S."/>
            <person name="Proctor R.H."/>
        </authorList>
    </citation>
    <scope>NUCLEOTIDE SEQUENCE [LARGE SCALE GENOMIC DNA]</scope>
    <source>
        <strain evidence="5 6">NRRL 26131</strain>
    </source>
</reference>
<dbReference type="GO" id="GO:0005739">
    <property type="term" value="C:mitochondrion"/>
    <property type="evidence" value="ECO:0007669"/>
    <property type="project" value="UniProtKB-SubCell"/>
</dbReference>
<protein>
    <recommendedName>
        <fullName evidence="4">Reverse transcriptase domain-containing protein</fullName>
    </recommendedName>
</protein>
<comment type="subcellular location">
    <subcellularLocation>
        <location evidence="1">Mitochondrion</location>
    </subcellularLocation>
</comment>
<comment type="caution">
    <text evidence="5">The sequence shown here is derived from an EMBL/GenBank/DDBJ whole genome shotgun (WGS) entry which is preliminary data.</text>
</comment>
<dbReference type="InterPro" id="IPR000477">
    <property type="entry name" value="RT_dom"/>
</dbReference>
<dbReference type="GO" id="GO:0003824">
    <property type="term" value="F:catalytic activity"/>
    <property type="evidence" value="ECO:0007669"/>
    <property type="project" value="InterPro"/>
</dbReference>
<accession>A0A8H5YFL9</accession>
<evidence type="ECO:0000256" key="3">
    <source>
        <dbReference type="SAM" id="MobiDB-lite"/>
    </source>
</evidence>
<feature type="compositionally biased region" description="Basic and acidic residues" evidence="3">
    <location>
        <begin position="669"/>
        <end position="683"/>
    </location>
</feature>